<dbReference type="GO" id="GO:0005524">
    <property type="term" value="F:ATP binding"/>
    <property type="evidence" value="ECO:0007669"/>
    <property type="project" value="UniProtKB-KW"/>
</dbReference>
<evidence type="ECO:0000256" key="6">
    <source>
        <dbReference type="ARBA" id="ARBA00022832"/>
    </source>
</evidence>
<dbReference type="InterPro" id="IPR004328">
    <property type="entry name" value="BRO1_dom"/>
</dbReference>
<accession>A0AAV8R123</accession>
<comment type="pathway">
    <text evidence="1">Lipid metabolism; malonyl-CoA biosynthesis; malonyl-CoA from acetyl-CoA: step 1/1.</text>
</comment>
<dbReference type="NCBIfam" id="TIGR00513">
    <property type="entry name" value="accA"/>
    <property type="match status" value="1"/>
</dbReference>
<evidence type="ECO:0000256" key="2">
    <source>
        <dbReference type="ARBA" id="ARBA00011883"/>
    </source>
</evidence>
<feature type="compositionally biased region" description="Polar residues" evidence="11">
    <location>
        <begin position="1271"/>
        <end position="1282"/>
    </location>
</feature>
<evidence type="ECO:0000256" key="7">
    <source>
        <dbReference type="ARBA" id="ARBA00022840"/>
    </source>
</evidence>
<dbReference type="GO" id="GO:0009317">
    <property type="term" value="C:acetyl-CoA carboxylase complex"/>
    <property type="evidence" value="ECO:0007669"/>
    <property type="project" value="InterPro"/>
</dbReference>
<dbReference type="NCBIfam" id="NF041504">
    <property type="entry name" value="AccA_sub"/>
    <property type="match status" value="1"/>
</dbReference>
<reference evidence="15 16" key="1">
    <citation type="submission" date="2022-12" db="EMBL/GenBank/DDBJ databases">
        <title>Chromosome-scale assembly of the Ensete ventricosum genome.</title>
        <authorList>
            <person name="Dussert Y."/>
            <person name="Stocks J."/>
            <person name="Wendawek A."/>
            <person name="Woldeyes F."/>
            <person name="Nichols R.A."/>
            <person name="Borrell J.S."/>
        </authorList>
    </citation>
    <scope>NUCLEOTIDE SEQUENCE [LARGE SCALE GENOMIC DNA]</scope>
    <source>
        <strain evidence="16">cv. Maze</strain>
        <tissue evidence="15">Seeds</tissue>
    </source>
</reference>
<feature type="domain" description="BRO1" evidence="14">
    <location>
        <begin position="110"/>
        <end position="685"/>
    </location>
</feature>
<dbReference type="PANTHER" id="PTHR42853:SF3">
    <property type="entry name" value="ACETYL-COENZYME A CARBOXYLASE CARBOXYL TRANSFERASE SUBUNIT ALPHA, CHLOROPLASTIC"/>
    <property type="match status" value="1"/>
</dbReference>
<keyword evidence="12" id="KW-1133">Transmembrane helix</keyword>
<keyword evidence="8" id="KW-0443">Lipid metabolism</keyword>
<feature type="region of interest" description="Disordered" evidence="11">
    <location>
        <begin position="1257"/>
        <end position="1282"/>
    </location>
</feature>
<evidence type="ECO:0000313" key="15">
    <source>
        <dbReference type="EMBL" id="KAJ8486292.1"/>
    </source>
</evidence>
<keyword evidence="7" id="KW-0067">ATP-binding</keyword>
<feature type="transmembrane region" description="Helical" evidence="12">
    <location>
        <begin position="63"/>
        <end position="87"/>
    </location>
</feature>
<dbReference type="NCBIfam" id="NF004344">
    <property type="entry name" value="PRK05724.1"/>
    <property type="match status" value="1"/>
</dbReference>
<dbReference type="Pfam" id="PF03255">
    <property type="entry name" value="ACCA"/>
    <property type="match status" value="1"/>
</dbReference>
<dbReference type="EMBL" id="JAQQAF010000005">
    <property type="protein sequence ID" value="KAJ8486292.1"/>
    <property type="molecule type" value="Genomic_DNA"/>
</dbReference>
<dbReference type="InterPro" id="IPR038499">
    <property type="entry name" value="BRO1_sf"/>
</dbReference>
<dbReference type="InterPro" id="IPR011763">
    <property type="entry name" value="COA_CT_C"/>
</dbReference>
<dbReference type="GO" id="GO:0006633">
    <property type="term" value="P:fatty acid biosynthetic process"/>
    <property type="evidence" value="ECO:0007669"/>
    <property type="project" value="UniProtKB-KW"/>
</dbReference>
<dbReference type="PROSITE" id="PS51180">
    <property type="entry name" value="BRO1"/>
    <property type="match status" value="1"/>
</dbReference>
<comment type="caution">
    <text evidence="15">The sequence shown here is derived from an EMBL/GenBank/DDBJ whole genome shotgun (WGS) entry which is preliminary data.</text>
</comment>
<dbReference type="GO" id="GO:0003989">
    <property type="term" value="F:acetyl-CoA carboxylase activity"/>
    <property type="evidence" value="ECO:0007669"/>
    <property type="project" value="InterPro"/>
</dbReference>
<dbReference type="Gene3D" id="1.25.40.280">
    <property type="entry name" value="alix/aip1 like domains"/>
    <property type="match status" value="1"/>
</dbReference>
<dbReference type="HAMAP" id="MF_00823">
    <property type="entry name" value="AcetylCoA_CT_alpha"/>
    <property type="match status" value="1"/>
</dbReference>
<keyword evidence="12" id="KW-0812">Transmembrane</keyword>
<evidence type="ECO:0000259" key="13">
    <source>
        <dbReference type="PROSITE" id="PS50989"/>
    </source>
</evidence>
<comment type="catalytic activity">
    <reaction evidence="10">
        <text>N(6)-carboxybiotinyl-L-lysyl-[protein] + acetyl-CoA = N(6)-biotinyl-L-lysyl-[protein] + malonyl-CoA</text>
        <dbReference type="Rhea" id="RHEA:54728"/>
        <dbReference type="Rhea" id="RHEA-COMP:10505"/>
        <dbReference type="Rhea" id="RHEA-COMP:10506"/>
        <dbReference type="ChEBI" id="CHEBI:57288"/>
        <dbReference type="ChEBI" id="CHEBI:57384"/>
        <dbReference type="ChEBI" id="CHEBI:83144"/>
        <dbReference type="ChEBI" id="CHEBI:83145"/>
        <dbReference type="EC" id="2.1.3.15"/>
    </reaction>
</comment>
<evidence type="ECO:0000313" key="16">
    <source>
        <dbReference type="Proteomes" id="UP001222027"/>
    </source>
</evidence>
<gene>
    <name evidence="15" type="ORF">OPV22_018777</name>
</gene>
<evidence type="ECO:0000256" key="1">
    <source>
        <dbReference type="ARBA" id="ARBA00004956"/>
    </source>
</evidence>
<sequence length="1282" mass="143638">MVKGYGVQFVTEVAPPEIIPVVKHKAPRVLDTIDEEEEMDGLEAAPLSWKNSSNSSLQKQKRVIASFVVYCMFSFFSFLSSSLTLLLESLCLLRSVNKIPRIWDAWLQNEKMQLQTKEGQGILKRLPKRLVEHLSTLRTKVVVMAAQETPTVVKPRRKTATQHGGSSLADLLQALEDYLPVLLGLVKDGSQLTYKVRFAWANRIDDAEETKIANAWYEVLSVLHLMAMICFSEANLLLLPKVSGDGHHLKEYEESRRTSIDKFLKAAGYLDCAIRHVLPRLPPDLRNDLPVDLAEGVLRSLHMQALGQSVDIQLWMAMDSVRATLAVKRRLACEMVKCWQQATYYITQYPLAEGWGGKHHLFIKLKYVEAKAAAYYYHGVLLDEGNTEKSHATAVAALQAADGFLKESKRASEAFNVLPPTSRNPPPWGSMKYLCEKIPKHTSSKVRINRDLYNQDRILERAPTLPDFPVALKPDEYRLPEVDPSWNYSILSSVEAAGDPCFLALPSHSNPEIPKPHLFFSRIEHQKVDRRCSWSESFGICYVSGSHIYIWNGFLGAAQRKGLSSGVSRVWLKHVGQSTWRNGHRFYVVAKIKKGQKHEYPWPEDIDPNLKSGHLSYLSHFKPLADKPKPVTLGFEKPLVELEKKIMDVRKMADETGLDFADQINLLESKYQQALKNLYTHLTPFQRLSIARHPNRPTFLDHVLNITDKWVELHGDRAGYDDPAIAAGLGTIDGKTYVFIGHQKGRNTKENIHRNFGMPTPHGYRKALRMMRYADHHGFPIVTFIDTPGAFADLKSEELGQGEAIAFNLRTMFGLKVPIVTIVIGEGGSGGALAIGCANKMYMLENSVFYVASPEACAAILWKSSQEAPKAAEQLKITSIELCKLKIADGIIPEPLGGAHTDPTWTSQQIKVKLMEAMEELAAMDKETLLSHRHMKYRILGGYIEGEPLAPEKTFNMKKKEAKLSKVKADIKKSVVEAKGKYPTPTISDKKKEELRQEVDEEMTKALISMGLQKSFEAFKMELSKSPSAPDETLSPALQEKAQRLMDKFKHNLSRPGSYMRLKQKLALLSEVNRLQDMKGKGEKLKEEINEKLDEKLKEKVKGKMEVLRRARDKVAKGEQLDDDQIKEVESAKKELVEMLKSVNLEVVGSVTKTVPTSPPGFGEKLAKSDEVINKEIEKAIDMAGVRGKIEELKTQMASGSSHEKVDELEREIREQIAAVMDLTGLKKKVESVVGLPAQETVDAEGGPADFTVQEAQETVDAEGSPVDITVQETVSAGNSPE</sequence>
<dbReference type="Gene3D" id="3.90.226.10">
    <property type="entry name" value="2-enoyl-CoA Hydratase, Chain A, domain 1"/>
    <property type="match status" value="1"/>
</dbReference>
<keyword evidence="3" id="KW-0444">Lipid biosynthesis</keyword>
<keyword evidence="16" id="KW-1185">Reference proteome</keyword>
<dbReference type="Proteomes" id="UP001222027">
    <property type="component" value="Unassembled WGS sequence"/>
</dbReference>
<keyword evidence="9" id="KW-0275">Fatty acid biosynthesis</keyword>
<evidence type="ECO:0000256" key="4">
    <source>
        <dbReference type="ARBA" id="ARBA00022679"/>
    </source>
</evidence>
<dbReference type="GO" id="GO:0016743">
    <property type="term" value="F:carboxyl- or carbamoyltransferase activity"/>
    <property type="evidence" value="ECO:0007669"/>
    <property type="project" value="InterPro"/>
</dbReference>
<organism evidence="15 16">
    <name type="scientific">Ensete ventricosum</name>
    <name type="common">Abyssinian banana</name>
    <name type="synonym">Musa ensete</name>
    <dbReference type="NCBI Taxonomy" id="4639"/>
    <lineage>
        <taxon>Eukaryota</taxon>
        <taxon>Viridiplantae</taxon>
        <taxon>Streptophyta</taxon>
        <taxon>Embryophyta</taxon>
        <taxon>Tracheophyta</taxon>
        <taxon>Spermatophyta</taxon>
        <taxon>Magnoliopsida</taxon>
        <taxon>Liliopsida</taxon>
        <taxon>Zingiberales</taxon>
        <taxon>Musaceae</taxon>
        <taxon>Ensete</taxon>
    </lineage>
</organism>
<dbReference type="SUPFAM" id="SSF52096">
    <property type="entry name" value="ClpP/crotonase"/>
    <property type="match status" value="1"/>
</dbReference>
<feature type="domain" description="CoA carboxyltransferase C-terminal" evidence="13">
    <location>
        <begin position="666"/>
        <end position="920"/>
    </location>
</feature>
<dbReference type="EC" id="2.1.3.15" evidence="2"/>
<evidence type="ECO:0000256" key="9">
    <source>
        <dbReference type="ARBA" id="ARBA00023160"/>
    </source>
</evidence>
<evidence type="ECO:0000256" key="8">
    <source>
        <dbReference type="ARBA" id="ARBA00023098"/>
    </source>
</evidence>
<dbReference type="CDD" id="cd09034">
    <property type="entry name" value="BRO1_Alix_like"/>
    <property type="match status" value="1"/>
</dbReference>
<keyword evidence="5" id="KW-0547">Nucleotide-binding</keyword>
<proteinExistence type="inferred from homology"/>
<dbReference type="PANTHER" id="PTHR42853">
    <property type="entry name" value="ACETYL-COENZYME A CARBOXYLASE CARBOXYL TRANSFERASE SUBUNIT ALPHA"/>
    <property type="match status" value="1"/>
</dbReference>
<name>A0AAV8R123_ENSVE</name>
<evidence type="ECO:0000256" key="11">
    <source>
        <dbReference type="SAM" id="MobiDB-lite"/>
    </source>
</evidence>
<keyword evidence="6" id="KW-0276">Fatty acid metabolism</keyword>
<dbReference type="PROSITE" id="PS50989">
    <property type="entry name" value="COA_CT_CTER"/>
    <property type="match status" value="1"/>
</dbReference>
<dbReference type="InterPro" id="IPR029045">
    <property type="entry name" value="ClpP/crotonase-like_dom_sf"/>
</dbReference>
<protein>
    <recommendedName>
        <fullName evidence="2">acetyl-CoA carboxytransferase</fullName>
        <ecNumber evidence="2">2.1.3.15</ecNumber>
    </recommendedName>
</protein>
<dbReference type="SMART" id="SM01041">
    <property type="entry name" value="BRO1"/>
    <property type="match status" value="1"/>
</dbReference>
<evidence type="ECO:0000256" key="3">
    <source>
        <dbReference type="ARBA" id="ARBA00022516"/>
    </source>
</evidence>
<dbReference type="PRINTS" id="PR01069">
    <property type="entry name" value="ACCCTRFRASEA"/>
</dbReference>
<evidence type="ECO:0000256" key="5">
    <source>
        <dbReference type="ARBA" id="ARBA00022741"/>
    </source>
</evidence>
<keyword evidence="4" id="KW-0808">Transferase</keyword>
<evidence type="ECO:0000256" key="12">
    <source>
        <dbReference type="SAM" id="Phobius"/>
    </source>
</evidence>
<keyword evidence="12" id="KW-0472">Membrane</keyword>
<evidence type="ECO:0000259" key="14">
    <source>
        <dbReference type="PROSITE" id="PS51180"/>
    </source>
</evidence>
<evidence type="ECO:0000256" key="10">
    <source>
        <dbReference type="ARBA" id="ARBA00049152"/>
    </source>
</evidence>
<dbReference type="InterPro" id="IPR001095">
    <property type="entry name" value="Acetyl_CoA_COase_a_su"/>
</dbReference>